<dbReference type="PANTHER" id="PTHR24346:SF75">
    <property type="entry name" value="AURORA KINASE"/>
    <property type="match status" value="1"/>
</dbReference>
<keyword evidence="2" id="KW-0067">ATP-binding</keyword>
<keyword evidence="5" id="KW-1185">Reference proteome</keyword>
<dbReference type="PROSITE" id="PS50011">
    <property type="entry name" value="PROTEIN_KINASE_DOM"/>
    <property type="match status" value="1"/>
</dbReference>
<comment type="caution">
    <text evidence="4">The sequence shown here is derived from an EMBL/GenBank/DDBJ whole genome shotgun (WGS) entry which is preliminary data.</text>
</comment>
<dbReference type="EMBL" id="VJMJ01000083">
    <property type="protein sequence ID" value="KAF0737684.1"/>
    <property type="molecule type" value="Genomic_DNA"/>
</dbReference>
<dbReference type="PANTHER" id="PTHR24346">
    <property type="entry name" value="MAP/MICROTUBULE AFFINITY-REGULATING KINASE"/>
    <property type="match status" value="1"/>
</dbReference>
<keyword evidence="1" id="KW-0547">Nucleotide-binding</keyword>
<evidence type="ECO:0000313" key="5">
    <source>
        <dbReference type="Proteomes" id="UP000481153"/>
    </source>
</evidence>
<dbReference type="InterPro" id="IPR000719">
    <property type="entry name" value="Prot_kinase_dom"/>
</dbReference>
<evidence type="ECO:0000256" key="1">
    <source>
        <dbReference type="ARBA" id="ARBA00022741"/>
    </source>
</evidence>
<proteinExistence type="predicted"/>
<dbReference type="InterPro" id="IPR011009">
    <property type="entry name" value="Kinase-like_dom_sf"/>
</dbReference>
<dbReference type="GO" id="GO:0005737">
    <property type="term" value="C:cytoplasm"/>
    <property type="evidence" value="ECO:0007669"/>
    <property type="project" value="TreeGrafter"/>
</dbReference>
<dbReference type="GO" id="GO:0005524">
    <property type="term" value="F:ATP binding"/>
    <property type="evidence" value="ECO:0007669"/>
    <property type="project" value="UniProtKB-KW"/>
</dbReference>
<sequence>MDEYTVETTIAQAIFGPVLLCKQRATGRLVAVKQLNLLAMESGKSLVEGRNVQEDNAVERAVYAAFAAHGGHANVLNLLDEFEANGCRHLVLDYCQGGELFDIVIVVGGATPLNPLRARRYFRHIVHGINFMHTCGFAHRDISLENILVDGTDVAKVIDFGLAAPINARSNDCVGKLFYMAPEVYHGRKYDPAAADMWSLGILLFILHVGSPPVESTSPDDDRFKIIQTQGIRGLIRLWKIEGLFSHDAIALLDALLRVDPVRRMTMAGAMSHPYLAHVEPTDAAKCAPFLHVAASQQQHKRC</sequence>
<name>A0A6G0XCI4_9STRA</name>
<protein>
    <recommendedName>
        <fullName evidence="3">Protein kinase domain-containing protein</fullName>
    </recommendedName>
</protein>
<dbReference type="Pfam" id="PF00069">
    <property type="entry name" value="Pkinase"/>
    <property type="match status" value="1"/>
</dbReference>
<dbReference type="GO" id="GO:0004674">
    <property type="term" value="F:protein serine/threonine kinase activity"/>
    <property type="evidence" value="ECO:0007669"/>
    <property type="project" value="TreeGrafter"/>
</dbReference>
<organism evidence="4 5">
    <name type="scientific">Aphanomyces euteiches</name>
    <dbReference type="NCBI Taxonomy" id="100861"/>
    <lineage>
        <taxon>Eukaryota</taxon>
        <taxon>Sar</taxon>
        <taxon>Stramenopiles</taxon>
        <taxon>Oomycota</taxon>
        <taxon>Saprolegniomycetes</taxon>
        <taxon>Saprolegniales</taxon>
        <taxon>Verrucalvaceae</taxon>
        <taxon>Aphanomyces</taxon>
    </lineage>
</organism>
<reference evidence="4 5" key="1">
    <citation type="submission" date="2019-07" db="EMBL/GenBank/DDBJ databases">
        <title>Genomics analysis of Aphanomyces spp. identifies a new class of oomycete effector associated with host adaptation.</title>
        <authorList>
            <person name="Gaulin E."/>
        </authorList>
    </citation>
    <scope>NUCLEOTIDE SEQUENCE [LARGE SCALE GENOMIC DNA]</scope>
    <source>
        <strain evidence="4 5">ATCC 201684</strain>
    </source>
</reference>
<dbReference type="Gene3D" id="1.10.510.10">
    <property type="entry name" value="Transferase(Phosphotransferase) domain 1"/>
    <property type="match status" value="1"/>
</dbReference>
<dbReference type="Proteomes" id="UP000481153">
    <property type="component" value="Unassembled WGS sequence"/>
</dbReference>
<gene>
    <name evidence="4" type="ORF">Ae201684_006349</name>
</gene>
<evidence type="ECO:0000259" key="3">
    <source>
        <dbReference type="PROSITE" id="PS50011"/>
    </source>
</evidence>
<dbReference type="GO" id="GO:0035556">
    <property type="term" value="P:intracellular signal transduction"/>
    <property type="evidence" value="ECO:0007669"/>
    <property type="project" value="TreeGrafter"/>
</dbReference>
<dbReference type="SUPFAM" id="SSF56112">
    <property type="entry name" value="Protein kinase-like (PK-like)"/>
    <property type="match status" value="1"/>
</dbReference>
<feature type="domain" description="Protein kinase" evidence="3">
    <location>
        <begin position="4"/>
        <end position="276"/>
    </location>
</feature>
<evidence type="ECO:0000256" key="2">
    <source>
        <dbReference type="ARBA" id="ARBA00022840"/>
    </source>
</evidence>
<dbReference type="AlphaFoldDB" id="A0A6G0XCI4"/>
<dbReference type="FunFam" id="1.10.510.10:FF:000571">
    <property type="entry name" value="Maternal embryonic leucine zipper kinase"/>
    <property type="match status" value="1"/>
</dbReference>
<accession>A0A6G0XCI4</accession>
<evidence type="ECO:0000313" key="4">
    <source>
        <dbReference type="EMBL" id="KAF0737684.1"/>
    </source>
</evidence>
<dbReference type="VEuPathDB" id="FungiDB:AeMF1_002553"/>